<evidence type="ECO:0000256" key="5">
    <source>
        <dbReference type="ARBA" id="ARBA00023237"/>
    </source>
</evidence>
<dbReference type="EMBL" id="JACHCB010000002">
    <property type="protein sequence ID" value="MBB6108717.1"/>
    <property type="molecule type" value="Genomic_DNA"/>
</dbReference>
<keyword evidence="5" id="KW-0998">Cell outer membrane</keyword>
<protein>
    <submittedName>
        <fullName evidence="8">Tetratricopeptide (TPR) repeat protein</fullName>
    </submittedName>
</protein>
<keyword evidence="4" id="KW-0472">Membrane</keyword>
<evidence type="ECO:0000256" key="1">
    <source>
        <dbReference type="ARBA" id="ARBA00004442"/>
    </source>
</evidence>
<feature type="domain" description="SusD-like N-terminal" evidence="7">
    <location>
        <begin position="21"/>
        <end position="227"/>
    </location>
</feature>
<dbReference type="InterPro" id="IPR011990">
    <property type="entry name" value="TPR-like_helical_dom_sf"/>
</dbReference>
<dbReference type="InterPro" id="IPR033985">
    <property type="entry name" value="SusD-like_N"/>
</dbReference>
<evidence type="ECO:0000313" key="8">
    <source>
        <dbReference type="EMBL" id="MBB6108717.1"/>
    </source>
</evidence>
<evidence type="ECO:0000259" key="6">
    <source>
        <dbReference type="Pfam" id="PF07980"/>
    </source>
</evidence>
<evidence type="ECO:0000313" key="9">
    <source>
        <dbReference type="Proteomes" id="UP000541583"/>
    </source>
</evidence>
<dbReference type="RefSeq" id="WP_076370772.1">
    <property type="nucleotide sequence ID" value="NZ_FTMG01000002.1"/>
</dbReference>
<evidence type="ECO:0000256" key="3">
    <source>
        <dbReference type="ARBA" id="ARBA00022729"/>
    </source>
</evidence>
<gene>
    <name evidence="8" type="ORF">HDF23_001452</name>
</gene>
<dbReference type="Pfam" id="PF07980">
    <property type="entry name" value="SusD_RagB"/>
    <property type="match status" value="1"/>
</dbReference>
<comment type="caution">
    <text evidence="8">The sequence shown here is derived from an EMBL/GenBank/DDBJ whole genome shotgun (WGS) entry which is preliminary data.</text>
</comment>
<proteinExistence type="inferred from homology"/>
<dbReference type="InterPro" id="IPR012944">
    <property type="entry name" value="SusD_RagB_dom"/>
</dbReference>
<comment type="subcellular location">
    <subcellularLocation>
        <location evidence="1">Cell outer membrane</location>
    </subcellularLocation>
</comment>
<organism evidence="8 9">
    <name type="scientific">Mucilaginibacter lappiensis</name>
    <dbReference type="NCBI Taxonomy" id="354630"/>
    <lineage>
        <taxon>Bacteria</taxon>
        <taxon>Pseudomonadati</taxon>
        <taxon>Bacteroidota</taxon>
        <taxon>Sphingobacteriia</taxon>
        <taxon>Sphingobacteriales</taxon>
        <taxon>Sphingobacteriaceae</taxon>
        <taxon>Mucilaginibacter</taxon>
    </lineage>
</organism>
<comment type="similarity">
    <text evidence="2">Belongs to the SusD family.</text>
</comment>
<feature type="domain" description="RagB/SusD" evidence="6">
    <location>
        <begin position="343"/>
        <end position="455"/>
    </location>
</feature>
<dbReference type="SUPFAM" id="SSF48452">
    <property type="entry name" value="TPR-like"/>
    <property type="match status" value="1"/>
</dbReference>
<dbReference type="Proteomes" id="UP000541583">
    <property type="component" value="Unassembled WGS sequence"/>
</dbReference>
<name>A0ABR6PG26_9SPHI</name>
<evidence type="ECO:0000259" key="7">
    <source>
        <dbReference type="Pfam" id="PF14322"/>
    </source>
</evidence>
<keyword evidence="9" id="KW-1185">Reference proteome</keyword>
<evidence type="ECO:0000256" key="4">
    <source>
        <dbReference type="ARBA" id="ARBA00023136"/>
    </source>
</evidence>
<evidence type="ECO:0000256" key="2">
    <source>
        <dbReference type="ARBA" id="ARBA00006275"/>
    </source>
</evidence>
<reference evidence="8 9" key="1">
    <citation type="submission" date="2020-08" db="EMBL/GenBank/DDBJ databases">
        <title>Genomic Encyclopedia of Type Strains, Phase IV (KMG-V): Genome sequencing to study the core and pangenomes of soil and plant-associated prokaryotes.</title>
        <authorList>
            <person name="Whitman W."/>
        </authorList>
    </citation>
    <scope>NUCLEOTIDE SEQUENCE [LARGE SCALE GENOMIC DNA]</scope>
    <source>
        <strain evidence="8 9">ANJLi2</strain>
    </source>
</reference>
<sequence>MKNYLIAIALMLYFSSCKKSFLDAKPNSSIVNPTSISEFQELLDNNYVLNSTGALPQMSCDDYFIVNQSSLDALDYPTYKGAYLWRKDLFGGETNIQDWNGDFNAIFYANSVLDGLNAISQSSANRIDYNNVKGEALFFRAYAYYDLVRNFCTVYNQKTATSDLGLPLRTSAGIDATLKRSNLQETFDLVISDLNTSLILLRDDFSTVNRNRPSRSAVNAMLARVYLYMGNYTEAANAADQCLAKYNRLIDYNTISTTKTTPFSYSTDETIFFSKQQVSYTYTTGYTTNWTTIGVDTTLLKSYSTNDLRLPIFFALNALNNYNVKRGYVGGGFYGFTGLATDEVMLIKAECAARANDAPTAMNTLNQLLLNRYRKGTFVPINTSNSTTALSQVLLERRKELVWRALRWSDLKRLNRDGANITLKRNLGEVTYTLTPNSSLYVFPIPDDEIVLSGIQQNIR</sequence>
<dbReference type="Gene3D" id="1.25.40.390">
    <property type="match status" value="1"/>
</dbReference>
<keyword evidence="3" id="KW-0732">Signal</keyword>
<accession>A0ABR6PG26</accession>
<dbReference type="Pfam" id="PF14322">
    <property type="entry name" value="SusD-like_3"/>
    <property type="match status" value="1"/>
</dbReference>